<comment type="caution">
    <text evidence="3">Lacks conserved residue(s) required for the propagation of feature annotation.</text>
</comment>
<dbReference type="InterPro" id="IPR018392">
    <property type="entry name" value="LysM"/>
</dbReference>
<dbReference type="GO" id="GO:0008061">
    <property type="term" value="F:chitin binding"/>
    <property type="evidence" value="ECO:0007669"/>
    <property type="project" value="UniProtKB-UniRule"/>
</dbReference>
<evidence type="ECO:0000313" key="7">
    <source>
        <dbReference type="EMBL" id="OKL55835.1"/>
    </source>
</evidence>
<dbReference type="InterPro" id="IPR036861">
    <property type="entry name" value="Endochitinase-like_sf"/>
</dbReference>
<keyword evidence="8" id="KW-1185">Reference proteome</keyword>
<feature type="disulfide bond" evidence="3">
    <location>
        <begin position="554"/>
        <end position="568"/>
    </location>
</feature>
<dbReference type="CDD" id="cd00118">
    <property type="entry name" value="LysM"/>
    <property type="match status" value="2"/>
</dbReference>
<dbReference type="PROSITE" id="PS51782">
    <property type="entry name" value="LYSM"/>
    <property type="match status" value="3"/>
</dbReference>
<evidence type="ECO:0000313" key="8">
    <source>
        <dbReference type="Proteomes" id="UP000214365"/>
    </source>
</evidence>
<dbReference type="STRING" id="1441469.A0A225AN26"/>
<organism evidence="7 8">
    <name type="scientific">Talaromyces atroroseus</name>
    <dbReference type="NCBI Taxonomy" id="1441469"/>
    <lineage>
        <taxon>Eukaryota</taxon>
        <taxon>Fungi</taxon>
        <taxon>Dikarya</taxon>
        <taxon>Ascomycota</taxon>
        <taxon>Pezizomycotina</taxon>
        <taxon>Eurotiomycetes</taxon>
        <taxon>Eurotiomycetidae</taxon>
        <taxon>Eurotiales</taxon>
        <taxon>Trichocomaceae</taxon>
        <taxon>Talaromyces</taxon>
        <taxon>Talaromyces sect. Trachyspermi</taxon>
    </lineage>
</organism>
<feature type="domain" description="Chitin-binding type-1" evidence="5">
    <location>
        <begin position="479"/>
        <end position="525"/>
    </location>
</feature>
<evidence type="ECO:0000259" key="6">
    <source>
        <dbReference type="PROSITE" id="PS51782"/>
    </source>
</evidence>
<name>A0A225AN26_TALAT</name>
<dbReference type="PANTHER" id="PTHR34997">
    <property type="entry name" value="AM15"/>
    <property type="match status" value="1"/>
</dbReference>
<evidence type="ECO:0000256" key="4">
    <source>
        <dbReference type="SAM" id="SignalP"/>
    </source>
</evidence>
<dbReference type="Pfam" id="PF01476">
    <property type="entry name" value="LysM"/>
    <property type="match status" value="3"/>
</dbReference>
<evidence type="ECO:0000259" key="5">
    <source>
        <dbReference type="PROSITE" id="PS50941"/>
    </source>
</evidence>
<feature type="disulfide bond" evidence="3">
    <location>
        <begin position="445"/>
        <end position="459"/>
    </location>
</feature>
<comment type="caution">
    <text evidence="7">The sequence shown here is derived from an EMBL/GenBank/DDBJ whole genome shotgun (WGS) entry which is preliminary data.</text>
</comment>
<proteinExistence type="predicted"/>
<feature type="disulfide bond" evidence="3">
    <location>
        <begin position="499"/>
        <end position="513"/>
    </location>
</feature>
<keyword evidence="3" id="KW-1015">Disulfide bond</keyword>
<keyword evidence="4" id="KW-0732">Signal</keyword>
<feature type="domain" description="Chitin-binding type-1" evidence="5">
    <location>
        <begin position="533"/>
        <end position="580"/>
    </location>
</feature>
<dbReference type="RefSeq" id="XP_020115956.1">
    <property type="nucleotide sequence ID" value="XM_020263815.1"/>
</dbReference>
<evidence type="ECO:0008006" key="9">
    <source>
        <dbReference type="Google" id="ProtNLM"/>
    </source>
</evidence>
<sequence>MLLFSSFVLLAWTVSRAIASFSVYQYYDPGTLESIYGLSTGCMAAVNTRINCDSSLTNLAAQGVDNTYCTTSMANWLSAVEAQCGSEGMIFGDNVVDPRFVPYTFIENYDVACLQDSSDNWCYLESETWQGSNYITWNADTCYSDDPPVECQDPTWTPANISASMSSVINLYNSSLYCSECFLLMWRQRLLSPRLAASEFTDYLIAQFTDLQGNCSTSMSLTTSAATLFLTVGATATTTSAVSTTSGSVTATCAGQIIPVSNPPLGCNPLSDLYNVTTGDLRAATNDYNCEITAPICVPLPCEIEVIWGGMCSEIAAGLSTTTTAFLNWNPKIQGSCDNLAVGQRICISTPGIQFVPNGTVFAPTSVGEYYSTATPAEPTQSGSIANCGLYYNVVAGDTCNQIALVYGVTFAQLQLWNTYLNDDCTNLWLGYNYSTCVGSDFGTCCSIYGACGSTDAYCGAGNCYSGACNDTATGISTTGECGPSYNYTICTGSNFGDCCSIYGYCGSTSDYCGPGNCYSGNCDPDIGGLSTTGECGPLFAGNKTCTGTQFGVCCSTSGYCGNSSDYCGVGNCYDGACDTGSSSPTSLTASSSIAETATNPPGPTQSGITSACTEYYLTVTGDSCASIEAAYNITFAEFYAWNPAIGSDCTNLWLSEAYCVSVS</sequence>
<dbReference type="InterPro" id="IPR036779">
    <property type="entry name" value="LysM_dom_sf"/>
</dbReference>
<feature type="domain" description="LysM" evidence="6">
    <location>
        <begin position="615"/>
        <end position="661"/>
    </location>
</feature>
<dbReference type="AlphaFoldDB" id="A0A225AN26"/>
<gene>
    <name evidence="7" type="ORF">UA08_08921</name>
</gene>
<dbReference type="PROSITE" id="PS50941">
    <property type="entry name" value="CHIT_BIND_I_2"/>
    <property type="match status" value="3"/>
</dbReference>
<dbReference type="SUPFAM" id="SSF57016">
    <property type="entry name" value="Plant lectins/antimicrobial peptides"/>
    <property type="match status" value="3"/>
</dbReference>
<feature type="domain" description="LysM" evidence="6">
    <location>
        <begin position="390"/>
        <end position="436"/>
    </location>
</feature>
<dbReference type="PANTHER" id="PTHR34997:SF18">
    <property type="entry name" value="LYSM DOMAIN-CONTAINING PROTEIN"/>
    <property type="match status" value="1"/>
</dbReference>
<dbReference type="SMART" id="SM00270">
    <property type="entry name" value="ChtBD1"/>
    <property type="match status" value="3"/>
</dbReference>
<dbReference type="GeneID" id="31008677"/>
<dbReference type="EMBL" id="LFMY01000017">
    <property type="protein sequence ID" value="OKL55835.1"/>
    <property type="molecule type" value="Genomic_DNA"/>
</dbReference>
<keyword evidence="1 3" id="KW-0147">Chitin-binding</keyword>
<feature type="chain" id="PRO_5011556572" description="LysM domain-containing protein" evidence="4">
    <location>
        <begin position="20"/>
        <end position="664"/>
    </location>
</feature>
<evidence type="ECO:0000256" key="1">
    <source>
        <dbReference type="ARBA" id="ARBA00022669"/>
    </source>
</evidence>
<dbReference type="Gene3D" id="3.30.60.10">
    <property type="entry name" value="Endochitinase-like"/>
    <property type="match status" value="3"/>
</dbReference>
<evidence type="ECO:0000256" key="3">
    <source>
        <dbReference type="PROSITE-ProRule" id="PRU00261"/>
    </source>
</evidence>
<dbReference type="InterPro" id="IPR052210">
    <property type="entry name" value="LysM1-like"/>
</dbReference>
<keyword evidence="2" id="KW-0843">Virulence</keyword>
<evidence type="ECO:0000256" key="2">
    <source>
        <dbReference type="ARBA" id="ARBA00023026"/>
    </source>
</evidence>
<feature type="domain" description="LysM" evidence="6">
    <location>
        <begin position="302"/>
        <end position="348"/>
    </location>
</feature>
<dbReference type="Proteomes" id="UP000214365">
    <property type="component" value="Unassembled WGS sequence"/>
</dbReference>
<dbReference type="Gene3D" id="3.10.350.10">
    <property type="entry name" value="LysM domain"/>
    <property type="match status" value="3"/>
</dbReference>
<accession>A0A225AN26</accession>
<dbReference type="SUPFAM" id="SSF54106">
    <property type="entry name" value="LysM domain"/>
    <property type="match status" value="2"/>
</dbReference>
<feature type="domain" description="Chitin-binding type-1" evidence="5">
    <location>
        <begin position="422"/>
        <end position="471"/>
    </location>
</feature>
<dbReference type="InterPro" id="IPR001002">
    <property type="entry name" value="Chitin-bd_1"/>
</dbReference>
<dbReference type="SMART" id="SM00257">
    <property type="entry name" value="LysM"/>
    <property type="match status" value="3"/>
</dbReference>
<dbReference type="OrthoDB" id="5985073at2759"/>
<feature type="signal peptide" evidence="4">
    <location>
        <begin position="1"/>
        <end position="19"/>
    </location>
</feature>
<reference evidence="7 8" key="1">
    <citation type="submission" date="2015-06" db="EMBL/GenBank/DDBJ databases">
        <title>Talaromyces atroroseus IBT 11181 draft genome.</title>
        <authorList>
            <person name="Rasmussen K.B."/>
            <person name="Rasmussen S."/>
            <person name="Petersen B."/>
            <person name="Sicheritz-Ponten T."/>
            <person name="Mortensen U.H."/>
            <person name="Thrane U."/>
        </authorList>
    </citation>
    <scope>NUCLEOTIDE SEQUENCE [LARGE SCALE GENOMIC DNA]</scope>
    <source>
        <strain evidence="7 8">IBT 11181</strain>
    </source>
</reference>
<protein>
    <recommendedName>
        <fullName evidence="9">LysM domain-containing protein</fullName>
    </recommendedName>
</protein>